<dbReference type="Proteomes" id="UP001056778">
    <property type="component" value="Chromosome 3"/>
</dbReference>
<reference evidence="1" key="1">
    <citation type="submission" date="2022-04" db="EMBL/GenBank/DDBJ databases">
        <title>Chromosome-scale genome assembly of Holotrichia oblita Faldermann.</title>
        <authorList>
            <person name="Rongchong L."/>
        </authorList>
    </citation>
    <scope>NUCLEOTIDE SEQUENCE</scope>
    <source>
        <strain evidence="1">81SQS9</strain>
    </source>
</reference>
<proteinExistence type="predicted"/>
<evidence type="ECO:0000313" key="2">
    <source>
        <dbReference type="Proteomes" id="UP001056778"/>
    </source>
</evidence>
<name>A0ACB9TF08_HOLOL</name>
<dbReference type="EMBL" id="CM043017">
    <property type="protein sequence ID" value="KAI4465374.1"/>
    <property type="molecule type" value="Genomic_DNA"/>
</dbReference>
<protein>
    <submittedName>
        <fullName evidence="1">Calcium uniporter protein mitochondrial</fullName>
    </submittedName>
</protein>
<accession>A0ACB9TF08</accession>
<evidence type="ECO:0000313" key="1">
    <source>
        <dbReference type="EMBL" id="KAI4465374.1"/>
    </source>
</evidence>
<gene>
    <name evidence="1" type="ORF">MML48_3g00007969</name>
</gene>
<sequence>MRKEGVTIEYCRGLPQVTVPLPSRKERCRFTLRPVSNTVGDFLQMLKAEDRGIDRVVILSLNQIRIASSTSIETLLQEDFKILINDKYYQVHCPKYEKVTTEEVQRLGDLQHLVSQLYEALNVKDHHVQKELHLNTELETLQQELQPLEDTRGQLEIVAQRKSNWLAWAGLGLMSVQFGIMARLTWWEYSWDIMEPITYFVTYGTAMACYAYFVLTKQEYVLTDVKDRQHLLTVHKKAKKLGFDVNKYNTLRQRITELEKDLRKLKDPLKVRNLPPQQPTLNESGTSTELDAKKSPQKA</sequence>
<keyword evidence="2" id="KW-1185">Reference proteome</keyword>
<comment type="caution">
    <text evidence="1">The sequence shown here is derived from an EMBL/GenBank/DDBJ whole genome shotgun (WGS) entry which is preliminary data.</text>
</comment>
<organism evidence="1 2">
    <name type="scientific">Holotrichia oblita</name>
    <name type="common">Chafer beetle</name>
    <dbReference type="NCBI Taxonomy" id="644536"/>
    <lineage>
        <taxon>Eukaryota</taxon>
        <taxon>Metazoa</taxon>
        <taxon>Ecdysozoa</taxon>
        <taxon>Arthropoda</taxon>
        <taxon>Hexapoda</taxon>
        <taxon>Insecta</taxon>
        <taxon>Pterygota</taxon>
        <taxon>Neoptera</taxon>
        <taxon>Endopterygota</taxon>
        <taxon>Coleoptera</taxon>
        <taxon>Polyphaga</taxon>
        <taxon>Scarabaeiformia</taxon>
        <taxon>Scarabaeidae</taxon>
        <taxon>Melolonthinae</taxon>
        <taxon>Holotrichia</taxon>
    </lineage>
</organism>